<dbReference type="EMBL" id="LQMQ01000021">
    <property type="protein sequence ID" value="KUO41425.1"/>
    <property type="molecule type" value="Genomic_DNA"/>
</dbReference>
<proteinExistence type="predicted"/>
<evidence type="ECO:0000259" key="1">
    <source>
        <dbReference type="PROSITE" id="PS51742"/>
    </source>
</evidence>
<protein>
    <recommendedName>
        <fullName evidence="1">PPC domain-containing protein</fullName>
    </recommendedName>
</protein>
<name>A0A147JXU3_HADYE</name>
<evidence type="ECO:0000313" key="3">
    <source>
        <dbReference type="Proteomes" id="UP000074294"/>
    </source>
</evidence>
<comment type="caution">
    <text evidence="2">The sequence shown here is derived from an EMBL/GenBank/DDBJ whole genome shotgun (WGS) entry which is preliminary data.</text>
</comment>
<dbReference type="AlphaFoldDB" id="A0A147JXU3"/>
<dbReference type="PROSITE" id="PS51742">
    <property type="entry name" value="PPC"/>
    <property type="match status" value="1"/>
</dbReference>
<dbReference type="InterPro" id="IPR005175">
    <property type="entry name" value="PPC_dom"/>
</dbReference>
<dbReference type="PANTHER" id="PTHR34988:SF1">
    <property type="entry name" value="DNA-BINDING PROTEIN"/>
    <property type="match status" value="1"/>
</dbReference>
<dbReference type="Gene3D" id="3.30.1330.80">
    <property type="entry name" value="Hypothetical protein, similar to alpha- acetolactate decarboxylase, domain 2"/>
    <property type="match status" value="1"/>
</dbReference>
<gene>
    <name evidence="2" type="ORF">APZ16_06435</name>
</gene>
<organism evidence="2 3">
    <name type="scientific">Hadarchaeum yellowstonense</name>
    <dbReference type="NCBI Taxonomy" id="1776334"/>
    <lineage>
        <taxon>Archaea</taxon>
        <taxon>Methanobacteriati</taxon>
        <taxon>Candidatus Hadarchaeota</taxon>
        <taxon>Candidatus Hadarchaeia</taxon>
        <taxon>Candidatus Hadarchaeales</taxon>
        <taxon>Candidatus Hadarchaeaceae</taxon>
        <taxon>Candidatus Hadarchaeum</taxon>
    </lineage>
</organism>
<evidence type="ECO:0000313" key="2">
    <source>
        <dbReference type="EMBL" id="KUO41425.1"/>
    </source>
</evidence>
<sequence>MKYRRSKEFIVIRLDEDDKMVESLEQVCLREKVTSGAILSAVGALKSGTLIFRRGCQVDFQEHLEIIGGGNISSVAGRPKVHLHIAGGNDRGTKAGHLVEGVVTVFAEVLIQVLEGLGLKRKRDNNLLKQKVLNPYVLEP</sequence>
<feature type="domain" description="PPC" evidence="1">
    <location>
        <begin position="4"/>
        <end position="136"/>
    </location>
</feature>
<reference evidence="2 3" key="1">
    <citation type="journal article" date="2016" name="Nat. Microbiol.">
        <title>Genomic inference of the metabolism of cosmopolitan subsurface Archaea, Hadesarchaea.</title>
        <authorList>
            <person name="Baker B.J."/>
            <person name="Saw J.H."/>
            <person name="Lind A.E."/>
            <person name="Lazar C.S."/>
            <person name="Hinrichs K.-U."/>
            <person name="Teske A.P."/>
            <person name="Ettema T.J."/>
        </authorList>
    </citation>
    <scope>NUCLEOTIDE SEQUENCE [LARGE SCALE GENOMIC DNA]</scope>
</reference>
<dbReference type="PANTHER" id="PTHR34988">
    <property type="entry name" value="PROTEIN, PUTATIVE-RELATED"/>
    <property type="match status" value="1"/>
</dbReference>
<dbReference type="CDD" id="cd11378">
    <property type="entry name" value="DUF296"/>
    <property type="match status" value="1"/>
</dbReference>
<dbReference type="STRING" id="1776334.APZ16_06435"/>
<dbReference type="SUPFAM" id="SSF117856">
    <property type="entry name" value="AF0104/ALDC/Ptd012-like"/>
    <property type="match status" value="1"/>
</dbReference>
<accession>A0A147JXU3</accession>
<dbReference type="Pfam" id="PF03479">
    <property type="entry name" value="PCC"/>
    <property type="match status" value="1"/>
</dbReference>
<dbReference type="Proteomes" id="UP000074294">
    <property type="component" value="Unassembled WGS sequence"/>
</dbReference>